<keyword evidence="3" id="KW-1185">Reference proteome</keyword>
<gene>
    <name evidence="2" type="ORF">EPH_0020000</name>
</gene>
<organism evidence="2 3">
    <name type="scientific">Eimeria praecox</name>
    <dbReference type="NCBI Taxonomy" id="51316"/>
    <lineage>
        <taxon>Eukaryota</taxon>
        <taxon>Sar</taxon>
        <taxon>Alveolata</taxon>
        <taxon>Apicomplexa</taxon>
        <taxon>Conoidasida</taxon>
        <taxon>Coccidia</taxon>
        <taxon>Eucoccidiorida</taxon>
        <taxon>Eimeriorina</taxon>
        <taxon>Eimeriidae</taxon>
        <taxon>Eimeria</taxon>
    </lineage>
</organism>
<reference evidence="2" key="2">
    <citation type="submission" date="2013-10" db="EMBL/GenBank/DDBJ databases">
        <authorList>
            <person name="Aslett M."/>
        </authorList>
    </citation>
    <scope>NUCLEOTIDE SEQUENCE [LARGE SCALE GENOMIC DNA]</scope>
    <source>
        <strain evidence="2">Houghton</strain>
    </source>
</reference>
<name>U6H3I0_9EIME</name>
<feature type="region of interest" description="Disordered" evidence="1">
    <location>
        <begin position="1"/>
        <end position="23"/>
    </location>
</feature>
<evidence type="ECO:0000313" key="3">
    <source>
        <dbReference type="Proteomes" id="UP000018201"/>
    </source>
</evidence>
<evidence type="ECO:0000256" key="1">
    <source>
        <dbReference type="SAM" id="MobiDB-lite"/>
    </source>
</evidence>
<protein>
    <submittedName>
        <fullName evidence="2">Uncharacterized protein</fullName>
    </submittedName>
</protein>
<dbReference type="EMBL" id="HG695342">
    <property type="protein sequence ID" value="CDI86447.1"/>
    <property type="molecule type" value="Genomic_DNA"/>
</dbReference>
<dbReference type="AlphaFoldDB" id="U6H3I0"/>
<proteinExistence type="predicted"/>
<evidence type="ECO:0000313" key="2">
    <source>
        <dbReference type="EMBL" id="CDI86447.1"/>
    </source>
</evidence>
<feature type="compositionally biased region" description="Low complexity" evidence="1">
    <location>
        <begin position="11"/>
        <end position="21"/>
    </location>
</feature>
<reference evidence="2" key="1">
    <citation type="submission" date="2013-10" db="EMBL/GenBank/DDBJ databases">
        <title>Genomic analysis of the causative agents of coccidiosis in chickens.</title>
        <authorList>
            <person name="Reid A.J."/>
            <person name="Blake D."/>
            <person name="Billington K."/>
            <person name="Browne H."/>
            <person name="Dunn M."/>
            <person name="Hung S."/>
            <person name="Kawahara F."/>
            <person name="Miranda-Saavedra D."/>
            <person name="Mourier T."/>
            <person name="Nagra H."/>
            <person name="Otto T.D."/>
            <person name="Rawlings N."/>
            <person name="Sanchez A."/>
            <person name="Sanders M."/>
            <person name="Subramaniam C."/>
            <person name="Tay Y."/>
            <person name="Dear P."/>
            <person name="Doerig C."/>
            <person name="Gruber A."/>
            <person name="Parkinson J."/>
            <person name="Shirley M."/>
            <person name="Wan K.L."/>
            <person name="Berriman M."/>
            <person name="Tomley F."/>
            <person name="Pain A."/>
        </authorList>
    </citation>
    <scope>NUCLEOTIDE SEQUENCE [LARGE SCALE GENOMIC DNA]</scope>
    <source>
        <strain evidence="2">Houghton</strain>
    </source>
</reference>
<dbReference type="OrthoDB" id="347401at2759"/>
<accession>U6H3I0</accession>
<dbReference type="VEuPathDB" id="ToxoDB:EPH_0020000"/>
<dbReference type="Proteomes" id="UP000018201">
    <property type="component" value="Unassembled WGS sequence"/>
</dbReference>
<sequence length="151" mass="17751">MLQPCVGAREQQQQQQQQQQDDQSRLIYLQQQQQQPLLPPQQQLQQQQQQQQDPGLGVYFRFVRVSPFAAVVTYRGAIRLDNVLVELRAFEVQHKLKPFKTLIDKYIWFLGKQATGRVISHKLLLLLKRKRQHAGDSFSDLKKRDLLFGSR</sequence>